<accession>J7RN97</accession>
<comment type="subcellular location">
    <subcellularLocation>
        <location evidence="2">Endoplasmic reticulum membrane</location>
        <topology evidence="2">Peripheral membrane protein</topology>
        <orientation evidence="2">Cytoplasmic side</orientation>
    </subcellularLocation>
</comment>
<keyword evidence="2" id="KW-0256">Endoplasmic reticulum</keyword>
<dbReference type="EMBL" id="HE978319">
    <property type="protein sequence ID" value="CCK71008.1"/>
    <property type="molecule type" value="Genomic_DNA"/>
</dbReference>
<reference evidence="4" key="2">
    <citation type="submission" date="2012-08" db="EMBL/GenBank/DDBJ databases">
        <title>Genome sequence of Kazachstania naganishii.</title>
        <authorList>
            <person name="Gordon J.L."/>
            <person name="Armisen D."/>
            <person name="Proux-Wera E."/>
            <person name="OhEigeartaigh S.S."/>
            <person name="Byrne K.P."/>
            <person name="Wolfe K.H."/>
        </authorList>
    </citation>
    <scope>NUCLEOTIDE SEQUENCE [LARGE SCALE GENOMIC DNA]</scope>
    <source>
        <strain evidence="4">ATCC MYA-139 / BCRC 22969 / CBS 8797 / CCRC 22969 / KCTC 17520 / NBRC 10181 / NCYC 3082</strain>
    </source>
</reference>
<dbReference type="HOGENOM" id="CLU_065213_1_0_1"/>
<dbReference type="KEGG" id="kng:KNAG_0F03460"/>
<evidence type="ECO:0000313" key="3">
    <source>
        <dbReference type="EMBL" id="CCK71008.1"/>
    </source>
</evidence>
<keyword evidence="4" id="KW-1185">Reference proteome</keyword>
<name>J7RN97_HUIN7</name>
<dbReference type="OrthoDB" id="124397at2759"/>
<dbReference type="GO" id="GO:0072546">
    <property type="term" value="C:EMC complex"/>
    <property type="evidence" value="ECO:0007669"/>
    <property type="project" value="UniProtKB-UniRule"/>
</dbReference>
<proteinExistence type="inferred from homology"/>
<evidence type="ECO:0000256" key="1">
    <source>
        <dbReference type="ARBA" id="ARBA00022803"/>
    </source>
</evidence>
<keyword evidence="1" id="KW-0802">TPR repeat</keyword>
<dbReference type="PANTHER" id="PTHR12760">
    <property type="entry name" value="TETRATRICOPEPTIDE REPEAT PROTEIN"/>
    <property type="match status" value="1"/>
</dbReference>
<dbReference type="STRING" id="1071383.J7RN97"/>
<comment type="function">
    <text evidence="2">Part of the endoplasmic reticulum membrane protein complex (EMC) that enables the energy-independent insertion into endoplasmic reticulum membranes of newly synthesized membrane proteins.</text>
</comment>
<organism evidence="3 4">
    <name type="scientific">Huiozyma naganishii (strain ATCC MYA-139 / BCRC 22969 / CBS 8797 / KCTC 17520 / NBRC 10181 / NCYC 3082 / Yp74L-3)</name>
    <name type="common">Yeast</name>
    <name type="synonym">Kazachstania naganishii</name>
    <dbReference type="NCBI Taxonomy" id="1071383"/>
    <lineage>
        <taxon>Eukaryota</taxon>
        <taxon>Fungi</taxon>
        <taxon>Dikarya</taxon>
        <taxon>Ascomycota</taxon>
        <taxon>Saccharomycotina</taxon>
        <taxon>Saccharomycetes</taxon>
        <taxon>Saccharomycetales</taxon>
        <taxon>Saccharomycetaceae</taxon>
        <taxon>Huiozyma</taxon>
    </lineage>
</organism>
<evidence type="ECO:0000313" key="4">
    <source>
        <dbReference type="Proteomes" id="UP000006310"/>
    </source>
</evidence>
<dbReference type="eggNOG" id="KOG3060">
    <property type="taxonomic scope" value="Eukaryota"/>
</dbReference>
<dbReference type="Proteomes" id="UP000006310">
    <property type="component" value="Chromosome 6"/>
</dbReference>
<dbReference type="GeneID" id="34526723"/>
<dbReference type="AlphaFoldDB" id="J7RN97"/>
<dbReference type="RefSeq" id="XP_022465254.1">
    <property type="nucleotide sequence ID" value="XM_022608794.1"/>
</dbReference>
<sequence length="284" mass="32052">MFDLGLMRERLLTVAAGRVYFRLSAGEIVRLQGDVKAYLSRGDRALSKVQLLALLEMHFYLCVLSGADKEALSVFHRCRDNLGVNSPKVQAMYATLLQSDGEDAVGYYTKLLQDEYEYSTDPASYVFLSKRLLAARGLEEGSPQMIEQVGALLERFPLDAELWWFMGDQYLCAQGQLSKAAYCFEQVLLSHALQLLRFCTARRGAVVHEQSGAPGELSRALEYALRSVELSETFLRGWSLVYTISKQMKGKDELVQLARSRLQSIEESFNERDSATARYILKAE</sequence>
<comment type="similarity">
    <text evidence="2">Belongs to the EMC2 family.</text>
</comment>
<comment type="subunit">
    <text evidence="2">Component of the ER membrane protein complex (EMC).</text>
</comment>
<reference evidence="3 4" key="1">
    <citation type="journal article" date="2011" name="Proc. Natl. Acad. Sci. U.S.A.">
        <title>Evolutionary erosion of yeast sex chromosomes by mating-type switching accidents.</title>
        <authorList>
            <person name="Gordon J.L."/>
            <person name="Armisen D."/>
            <person name="Proux-Wera E."/>
            <person name="Oheigeartaigh S.S."/>
            <person name="Byrne K.P."/>
            <person name="Wolfe K.H."/>
        </authorList>
    </citation>
    <scope>NUCLEOTIDE SEQUENCE [LARGE SCALE GENOMIC DNA]</scope>
    <source>
        <strain evidence="4">ATCC MYA-139 / BCRC 22969 / CBS 8797 / CCRC 22969 / KCTC 17520 / NBRC 10181 / NCYC 3082</strain>
    </source>
</reference>
<keyword evidence="2" id="KW-0472">Membrane</keyword>
<protein>
    <recommendedName>
        <fullName evidence="2">ER membrane protein complex subunit 2</fullName>
    </recommendedName>
</protein>
<evidence type="ECO:0000256" key="2">
    <source>
        <dbReference type="RuleBase" id="RU367091"/>
    </source>
</evidence>
<dbReference type="InterPro" id="IPR039856">
    <property type="entry name" value="EMC2-like"/>
</dbReference>
<gene>
    <name evidence="3" type="primary">KNAG0F03460</name>
    <name evidence="3" type="ordered locus">KNAG_0F03460</name>
</gene>